<keyword evidence="1" id="KW-0805">Transcription regulation</keyword>
<reference evidence="6 7" key="1">
    <citation type="submission" date="2023-05" db="EMBL/GenBank/DDBJ databases">
        <authorList>
            <person name="Zhang X."/>
        </authorList>
    </citation>
    <scope>NUCLEOTIDE SEQUENCE [LARGE SCALE GENOMIC DNA]</scope>
    <source>
        <strain evidence="6 7">DM2B3-1</strain>
    </source>
</reference>
<gene>
    <name evidence="6" type="ORF">QNI19_04915</name>
</gene>
<feature type="transmembrane region" description="Helical" evidence="4">
    <location>
        <begin position="35"/>
        <end position="52"/>
    </location>
</feature>
<keyword evidence="4" id="KW-1133">Transmembrane helix</keyword>
<feature type="transmembrane region" description="Helical" evidence="4">
    <location>
        <begin position="182"/>
        <end position="205"/>
    </location>
</feature>
<feature type="transmembrane region" description="Helical" evidence="4">
    <location>
        <begin position="211"/>
        <end position="231"/>
    </location>
</feature>
<protein>
    <submittedName>
        <fullName evidence="6">Helix-turn-helix transcriptional regulator</fullName>
    </submittedName>
</protein>
<dbReference type="PANTHER" id="PTHR43280">
    <property type="entry name" value="ARAC-FAMILY TRANSCRIPTIONAL REGULATOR"/>
    <property type="match status" value="1"/>
</dbReference>
<evidence type="ECO:0000256" key="4">
    <source>
        <dbReference type="SAM" id="Phobius"/>
    </source>
</evidence>
<evidence type="ECO:0000313" key="7">
    <source>
        <dbReference type="Proteomes" id="UP001228581"/>
    </source>
</evidence>
<dbReference type="SUPFAM" id="SSF46689">
    <property type="entry name" value="Homeodomain-like"/>
    <property type="match status" value="1"/>
</dbReference>
<feature type="transmembrane region" description="Helical" evidence="4">
    <location>
        <begin position="6"/>
        <end position="28"/>
    </location>
</feature>
<evidence type="ECO:0000256" key="2">
    <source>
        <dbReference type="ARBA" id="ARBA00023125"/>
    </source>
</evidence>
<keyword evidence="7" id="KW-1185">Reference proteome</keyword>
<feature type="transmembrane region" description="Helical" evidence="4">
    <location>
        <begin position="64"/>
        <end position="89"/>
    </location>
</feature>
<keyword evidence="4" id="KW-0812">Transmembrane</keyword>
<dbReference type="InterPro" id="IPR018060">
    <property type="entry name" value="HTH_AraC"/>
</dbReference>
<proteinExistence type="predicted"/>
<dbReference type="EMBL" id="JASJOT010000002">
    <property type="protein sequence ID" value="MDJ1492261.1"/>
    <property type="molecule type" value="Genomic_DNA"/>
</dbReference>
<evidence type="ECO:0000259" key="5">
    <source>
        <dbReference type="PROSITE" id="PS01124"/>
    </source>
</evidence>
<dbReference type="RefSeq" id="WP_313992935.1">
    <property type="nucleotide sequence ID" value="NZ_JASJOR010000030.1"/>
</dbReference>
<evidence type="ECO:0000313" key="6">
    <source>
        <dbReference type="EMBL" id="MDJ1492261.1"/>
    </source>
</evidence>
<organism evidence="6 7">
    <name type="scientific">Xanthocytophaga flava</name>
    <dbReference type="NCBI Taxonomy" id="3048013"/>
    <lineage>
        <taxon>Bacteria</taxon>
        <taxon>Pseudomonadati</taxon>
        <taxon>Bacteroidota</taxon>
        <taxon>Cytophagia</taxon>
        <taxon>Cytophagales</taxon>
        <taxon>Rhodocytophagaceae</taxon>
        <taxon>Xanthocytophaga</taxon>
    </lineage>
</organism>
<dbReference type="PROSITE" id="PS00041">
    <property type="entry name" value="HTH_ARAC_FAMILY_1"/>
    <property type="match status" value="1"/>
</dbReference>
<keyword evidence="4" id="KW-0472">Membrane</keyword>
<sequence>MSLNLSLINLLILFGAIQGLLVSIILFFSKDENRLKSISLGIFVAVLVYNGFETFNWSSGINSYFFALFPFTLIFALGPSLYLYVYAIFYPQQKIPQPIIWYYAPVLIQFGLRCCLILYFILEKERFIEPGFSAQKIDHWQATIAEPFSVAIFWVYLVYTARLIRQKDSSEPLPTVYRWIKLLVLTMFVLGVVWIATVLSPFLWPTYNDNHYYPSEILLVILIYWISFAGYHRTKIVYLETVKAGSSSLDTLTPDEIAVCVQKMQEAMESEKLYLDPDLTVAKLADHISLNSRQVSSILNQHLQKGFSEFVNEYRVNEVKQRLLASENQHMTISGIALDCGFSSQATFQRVFKLLTQMTPKEFIQSESRKVKN</sequence>
<comment type="caution">
    <text evidence="6">The sequence shown here is derived from an EMBL/GenBank/DDBJ whole genome shotgun (WGS) entry which is preliminary data.</text>
</comment>
<name>A0ABT7CFG3_9BACT</name>
<dbReference type="Pfam" id="PF12833">
    <property type="entry name" value="HTH_18"/>
    <property type="match status" value="1"/>
</dbReference>
<dbReference type="PROSITE" id="PS01124">
    <property type="entry name" value="HTH_ARAC_FAMILY_2"/>
    <property type="match status" value="1"/>
</dbReference>
<keyword evidence="2" id="KW-0238">DNA-binding</keyword>
<accession>A0ABT7CFG3</accession>
<keyword evidence="3" id="KW-0804">Transcription</keyword>
<feature type="domain" description="HTH araC/xylS-type" evidence="5">
    <location>
        <begin position="265"/>
        <end position="366"/>
    </location>
</feature>
<evidence type="ECO:0000256" key="1">
    <source>
        <dbReference type="ARBA" id="ARBA00023015"/>
    </source>
</evidence>
<dbReference type="Proteomes" id="UP001228581">
    <property type="component" value="Unassembled WGS sequence"/>
</dbReference>
<dbReference type="Gene3D" id="1.10.10.60">
    <property type="entry name" value="Homeodomain-like"/>
    <property type="match status" value="2"/>
</dbReference>
<feature type="transmembrane region" description="Helical" evidence="4">
    <location>
        <begin position="142"/>
        <end position="161"/>
    </location>
</feature>
<dbReference type="SMART" id="SM00342">
    <property type="entry name" value="HTH_ARAC"/>
    <property type="match status" value="1"/>
</dbReference>
<dbReference type="InterPro" id="IPR009057">
    <property type="entry name" value="Homeodomain-like_sf"/>
</dbReference>
<dbReference type="InterPro" id="IPR018062">
    <property type="entry name" value="HTH_AraC-typ_CS"/>
</dbReference>
<dbReference type="PANTHER" id="PTHR43280:SF29">
    <property type="entry name" value="ARAC-FAMILY TRANSCRIPTIONAL REGULATOR"/>
    <property type="match status" value="1"/>
</dbReference>
<feature type="transmembrane region" description="Helical" evidence="4">
    <location>
        <begin position="101"/>
        <end position="122"/>
    </location>
</feature>
<evidence type="ECO:0000256" key="3">
    <source>
        <dbReference type="ARBA" id="ARBA00023163"/>
    </source>
</evidence>